<proteinExistence type="inferred from homology"/>
<dbReference type="SUPFAM" id="SSF51735">
    <property type="entry name" value="NAD(P)-binding Rossmann-fold domains"/>
    <property type="match status" value="1"/>
</dbReference>
<dbReference type="InterPro" id="IPR007138">
    <property type="entry name" value="ABM_dom"/>
</dbReference>
<dbReference type="EMBL" id="JARXVC010000004">
    <property type="protein sequence ID" value="MDH6280640.1"/>
    <property type="molecule type" value="Genomic_DNA"/>
</dbReference>
<dbReference type="EC" id="1.1.1.275" evidence="5"/>
<keyword evidence="3" id="KW-0520">NAD</keyword>
<dbReference type="Gene3D" id="3.30.70.100">
    <property type="match status" value="1"/>
</dbReference>
<dbReference type="CDD" id="cd05233">
    <property type="entry name" value="SDR_c"/>
    <property type="match status" value="1"/>
</dbReference>
<dbReference type="PANTHER" id="PTHR24321">
    <property type="entry name" value="DEHYDROGENASES, SHORT CHAIN"/>
    <property type="match status" value="1"/>
</dbReference>
<organism evidence="5 6">
    <name type="scientific">Prescottella agglutinans</name>
    <dbReference type="NCBI Taxonomy" id="1644129"/>
    <lineage>
        <taxon>Bacteria</taxon>
        <taxon>Bacillati</taxon>
        <taxon>Actinomycetota</taxon>
        <taxon>Actinomycetes</taxon>
        <taxon>Mycobacteriales</taxon>
        <taxon>Nocardiaceae</taxon>
        <taxon>Prescottella</taxon>
    </lineage>
</organism>
<dbReference type="Pfam" id="PF03992">
    <property type="entry name" value="ABM"/>
    <property type="match status" value="1"/>
</dbReference>
<dbReference type="InterPro" id="IPR023985">
    <property type="entry name" value="SDR_subfam_1"/>
</dbReference>
<evidence type="ECO:0000256" key="1">
    <source>
        <dbReference type="ARBA" id="ARBA00006484"/>
    </source>
</evidence>
<dbReference type="PANTHER" id="PTHR24321:SF8">
    <property type="entry name" value="ESTRADIOL 17-BETA-DEHYDROGENASE 8-RELATED"/>
    <property type="match status" value="1"/>
</dbReference>
<comment type="similarity">
    <text evidence="1">Belongs to the short-chain dehydrogenases/reductases (SDR) family.</text>
</comment>
<evidence type="ECO:0000256" key="2">
    <source>
        <dbReference type="ARBA" id="ARBA00023002"/>
    </source>
</evidence>
<name>A0ABT6M9S4_9NOCA</name>
<dbReference type="Proteomes" id="UP001160334">
    <property type="component" value="Unassembled WGS sequence"/>
</dbReference>
<keyword evidence="2 5" id="KW-0560">Oxidoreductase</keyword>
<dbReference type="InterPro" id="IPR036291">
    <property type="entry name" value="NAD(P)-bd_dom_sf"/>
</dbReference>
<dbReference type="Pfam" id="PF00106">
    <property type="entry name" value="adh_short"/>
    <property type="match status" value="1"/>
</dbReference>
<feature type="domain" description="ABM" evidence="4">
    <location>
        <begin position="2"/>
        <end position="90"/>
    </location>
</feature>
<accession>A0ABT6M9S4</accession>
<evidence type="ECO:0000259" key="4">
    <source>
        <dbReference type="PROSITE" id="PS51725"/>
    </source>
</evidence>
<dbReference type="InterPro" id="IPR011008">
    <property type="entry name" value="Dimeric_a/b-barrel"/>
</dbReference>
<evidence type="ECO:0000256" key="3">
    <source>
        <dbReference type="ARBA" id="ARBA00023027"/>
    </source>
</evidence>
<dbReference type="Gene3D" id="3.40.50.720">
    <property type="entry name" value="NAD(P)-binding Rossmann-like Domain"/>
    <property type="match status" value="1"/>
</dbReference>
<dbReference type="SUPFAM" id="SSF54909">
    <property type="entry name" value="Dimeric alpha+beta barrel"/>
    <property type="match status" value="1"/>
</dbReference>
<dbReference type="NCBIfam" id="NF009467">
    <property type="entry name" value="PRK12826.1-3"/>
    <property type="match status" value="1"/>
</dbReference>
<evidence type="ECO:0000313" key="6">
    <source>
        <dbReference type="Proteomes" id="UP001160334"/>
    </source>
</evidence>
<dbReference type="PROSITE" id="PS51725">
    <property type="entry name" value="ABM"/>
    <property type="match status" value="1"/>
</dbReference>
<comment type="caution">
    <text evidence="5">The sequence shown here is derived from an EMBL/GenBank/DDBJ whole genome shotgun (WGS) entry which is preliminary data.</text>
</comment>
<reference evidence="5 6" key="1">
    <citation type="submission" date="2023-04" db="EMBL/GenBank/DDBJ databases">
        <title>Forest soil microbial communities from Buena Vista Peninsula, Colon Province, Panama.</title>
        <authorList>
            <person name="Bouskill N."/>
        </authorList>
    </citation>
    <scope>NUCLEOTIDE SEQUENCE [LARGE SCALE GENOMIC DNA]</scope>
    <source>
        <strain evidence="5 6">CFH S0262</strain>
    </source>
</reference>
<protein>
    <submittedName>
        <fullName evidence="5">(+)-trans-carveol dehydrogenase</fullName>
        <ecNumber evidence="5">1.1.1.275</ecNumber>
    </submittedName>
</protein>
<keyword evidence="6" id="KW-1185">Reference proteome</keyword>
<dbReference type="PRINTS" id="PR00081">
    <property type="entry name" value="GDHRDH"/>
</dbReference>
<gene>
    <name evidence="5" type="ORF">M2280_001853</name>
</gene>
<dbReference type="GO" id="GO:0033702">
    <property type="term" value="F:(+)-trans-carveol dehydrogenase activity"/>
    <property type="evidence" value="ECO:0007669"/>
    <property type="project" value="UniProtKB-EC"/>
</dbReference>
<dbReference type="NCBIfam" id="TIGR03971">
    <property type="entry name" value="SDR_subfam_1"/>
    <property type="match status" value="1"/>
</dbReference>
<sequence>MIFIVVKFKVLPQHQDNWLSITKDFTDATRSEPGNLWYEWSRSVDDPSVYVLVEAFRDAEAGAEHVAADHFRRGLESMRPALSETPPHHQHRGARDRMVTNGRAGNRVVTTAARELEQDMTGRVAGKVAFITGAARGQGRSHAVRLAQEGADIIAVDVCGDVGRTSDFYAPATDADLAETVRLVEAEGRRIVAYKADVRDYDALEAGLAAAVEELGRLDIVAANAGIFQFGDDVQDIPVSDWADVIDVNVTGVFNTCKAAVPHLIRGGRGGTVVITSSDAGTKGFARFGHYVTSKHGVIGLMKSLTMELAPHSIRVNVVSPTNCNTDMIQNDAVWRLFRPDRENPTAEEFAEASSTLLALPAPWVEPVDVSNAVLFLASDEARFVTGVNLPVDGGSAAI</sequence>
<dbReference type="InterPro" id="IPR002347">
    <property type="entry name" value="SDR_fam"/>
</dbReference>
<evidence type="ECO:0000313" key="5">
    <source>
        <dbReference type="EMBL" id="MDH6280640.1"/>
    </source>
</evidence>